<dbReference type="Gene3D" id="3.20.20.140">
    <property type="entry name" value="Metal-dependent hydrolases"/>
    <property type="match status" value="1"/>
</dbReference>
<protein>
    <submittedName>
        <fullName evidence="4">TatD DNase family protein</fullName>
    </submittedName>
</protein>
<dbReference type="PANTHER" id="PTHR46124">
    <property type="entry name" value="D-AMINOACYL-TRNA DEACYLASE"/>
    <property type="match status" value="1"/>
</dbReference>
<keyword evidence="1 3" id="KW-0479">Metal-binding</keyword>
<dbReference type="Pfam" id="PF01026">
    <property type="entry name" value="TatD_DNase"/>
    <property type="match status" value="1"/>
</dbReference>
<feature type="binding site" evidence="3">
    <location>
        <position position="214"/>
    </location>
    <ligand>
        <name>a divalent metal cation</name>
        <dbReference type="ChEBI" id="CHEBI:60240"/>
        <label>1</label>
    </ligand>
</feature>
<dbReference type="GO" id="GO:0004536">
    <property type="term" value="F:DNA nuclease activity"/>
    <property type="evidence" value="ECO:0007669"/>
    <property type="project" value="InterPro"/>
</dbReference>
<reference evidence="4 5" key="1">
    <citation type="submission" date="2019-03" db="EMBL/GenBank/DDBJ databases">
        <title>Genomic Encyclopedia of Type Strains, Phase IV (KMG-IV): sequencing the most valuable type-strain genomes for metagenomic binning, comparative biology and taxonomic classification.</title>
        <authorList>
            <person name="Goeker M."/>
        </authorList>
    </citation>
    <scope>NUCLEOTIDE SEQUENCE [LARGE SCALE GENOMIC DNA]</scope>
    <source>
        <strain evidence="4 5">DSM 23802</strain>
    </source>
</reference>
<dbReference type="PANTHER" id="PTHR46124:SF2">
    <property type="entry name" value="D-AMINOACYL-TRNA DEACYLASE"/>
    <property type="match status" value="1"/>
</dbReference>
<dbReference type="NCBIfam" id="TIGR00010">
    <property type="entry name" value="YchF/TatD family DNA exonuclease"/>
    <property type="match status" value="1"/>
</dbReference>
<dbReference type="FunFam" id="3.20.20.140:FF:000005">
    <property type="entry name" value="TatD family hydrolase"/>
    <property type="match status" value="1"/>
</dbReference>
<feature type="binding site" evidence="3">
    <location>
        <position position="103"/>
    </location>
    <ligand>
        <name>a divalent metal cation</name>
        <dbReference type="ChEBI" id="CHEBI:60240"/>
        <label>1</label>
    </ligand>
</feature>
<organism evidence="4 5">
    <name type="scientific">Tepidibacillus fermentans</name>
    <dbReference type="NCBI Taxonomy" id="1281767"/>
    <lineage>
        <taxon>Bacteria</taxon>
        <taxon>Bacillati</taxon>
        <taxon>Bacillota</taxon>
        <taxon>Bacilli</taxon>
        <taxon>Bacillales</taxon>
        <taxon>Bacillaceae</taxon>
        <taxon>Tepidibacillus</taxon>
    </lineage>
</organism>
<dbReference type="Proteomes" id="UP000295788">
    <property type="component" value="Unassembled WGS sequence"/>
</dbReference>
<dbReference type="GO" id="GO:0046872">
    <property type="term" value="F:metal ion binding"/>
    <property type="evidence" value="ECO:0007669"/>
    <property type="project" value="UniProtKB-KW"/>
</dbReference>
<comment type="caution">
    <text evidence="4">The sequence shown here is derived from an EMBL/GenBank/DDBJ whole genome shotgun (WGS) entry which is preliminary data.</text>
</comment>
<dbReference type="SUPFAM" id="SSF51556">
    <property type="entry name" value="Metallo-dependent hydrolases"/>
    <property type="match status" value="1"/>
</dbReference>
<accession>A0A4R3KAP0</accession>
<feature type="binding site" evidence="3">
    <location>
        <position position="164"/>
    </location>
    <ligand>
        <name>a divalent metal cation</name>
        <dbReference type="ChEBI" id="CHEBI:60240"/>
        <label>2</label>
    </ligand>
</feature>
<evidence type="ECO:0000313" key="5">
    <source>
        <dbReference type="Proteomes" id="UP000295788"/>
    </source>
</evidence>
<proteinExistence type="predicted"/>
<evidence type="ECO:0000256" key="2">
    <source>
        <dbReference type="ARBA" id="ARBA00022801"/>
    </source>
</evidence>
<dbReference type="PIRSF" id="PIRSF005902">
    <property type="entry name" value="DNase_TatD"/>
    <property type="match status" value="1"/>
</dbReference>
<evidence type="ECO:0000313" key="4">
    <source>
        <dbReference type="EMBL" id="TCS80176.1"/>
    </source>
</evidence>
<dbReference type="InterPro" id="IPR001130">
    <property type="entry name" value="TatD-like"/>
</dbReference>
<dbReference type="GO" id="GO:0016788">
    <property type="term" value="F:hydrolase activity, acting on ester bonds"/>
    <property type="evidence" value="ECO:0007669"/>
    <property type="project" value="InterPro"/>
</dbReference>
<dbReference type="GO" id="GO:0005829">
    <property type="term" value="C:cytosol"/>
    <property type="evidence" value="ECO:0007669"/>
    <property type="project" value="TreeGrafter"/>
</dbReference>
<dbReference type="PROSITE" id="PS01091">
    <property type="entry name" value="TATD_3"/>
    <property type="match status" value="1"/>
</dbReference>
<dbReference type="CDD" id="cd01310">
    <property type="entry name" value="TatD_DNAse"/>
    <property type="match status" value="1"/>
</dbReference>
<dbReference type="EMBL" id="SMAB01000018">
    <property type="protein sequence ID" value="TCS80176.1"/>
    <property type="molecule type" value="Genomic_DNA"/>
</dbReference>
<name>A0A4R3KAP0_9BACI</name>
<gene>
    <name evidence="4" type="ORF">EDD72_11851</name>
</gene>
<keyword evidence="2" id="KW-0378">Hydrolase</keyword>
<sequence length="265" mass="30790">MDHKSSKRGFTMLIDTHAHLDDEKFIEDREEVIQRAFDRGVKTIINIGYNKETILSTLELVNRYDFIYGAIGWHPNNAHEMTDQDFLWLEEQLNHPKIVAIGEIGLDYYWDFAPKEIQQQVFRRQIQLAKRKGLPIVIHDRDAHQDVCQIIKEEGVKEIGGIIHSFSGSLEMAMECIEQGFYISFSGPVTFKNAKRPKEVASEIPLERILIETDSPYLTPEPYRGKRNESSYVKFVAEKIAELRGMTFEQIAEITTENARRIFRL</sequence>
<keyword evidence="5" id="KW-1185">Reference proteome</keyword>
<feature type="binding site" evidence="3">
    <location>
        <position position="19"/>
    </location>
    <ligand>
        <name>a divalent metal cation</name>
        <dbReference type="ChEBI" id="CHEBI:60240"/>
        <label>1</label>
    </ligand>
</feature>
<dbReference type="PROSITE" id="PS01137">
    <property type="entry name" value="TATD_1"/>
    <property type="match status" value="1"/>
</dbReference>
<dbReference type="AlphaFoldDB" id="A0A4R3KAP0"/>
<feature type="binding site" evidence="3">
    <location>
        <position position="139"/>
    </location>
    <ligand>
        <name>a divalent metal cation</name>
        <dbReference type="ChEBI" id="CHEBI:60240"/>
        <label>2</label>
    </ligand>
</feature>
<dbReference type="InterPro" id="IPR018228">
    <property type="entry name" value="DNase_TatD-rel_CS"/>
</dbReference>
<dbReference type="InterPro" id="IPR032466">
    <property type="entry name" value="Metal_Hydrolase"/>
</dbReference>
<evidence type="ECO:0000256" key="3">
    <source>
        <dbReference type="PIRSR" id="PIRSR005902-1"/>
    </source>
</evidence>
<feature type="binding site" evidence="3">
    <location>
        <position position="17"/>
    </location>
    <ligand>
        <name>a divalent metal cation</name>
        <dbReference type="ChEBI" id="CHEBI:60240"/>
        <label>1</label>
    </ligand>
</feature>
<evidence type="ECO:0000256" key="1">
    <source>
        <dbReference type="ARBA" id="ARBA00022723"/>
    </source>
</evidence>
<dbReference type="InterPro" id="IPR015991">
    <property type="entry name" value="TatD/YcfH-like"/>
</dbReference>